<name>A0ABS9FKX8_9PSED</name>
<reference evidence="1 2" key="1">
    <citation type="submission" date="2019-11" db="EMBL/GenBank/DDBJ databases">
        <title>Epiphytic Pseudomonas syringae from cherry orchards.</title>
        <authorList>
            <person name="Hulin M.T."/>
        </authorList>
    </citation>
    <scope>NUCLEOTIDE SEQUENCE [LARGE SCALE GENOMIC DNA]</scope>
    <source>
        <strain evidence="1 2">PA-6-3B</strain>
    </source>
</reference>
<evidence type="ECO:0000313" key="1">
    <source>
        <dbReference type="EMBL" id="MCF5152838.1"/>
    </source>
</evidence>
<protein>
    <recommendedName>
        <fullName evidence="3">Apea-like HEPN domain-containing protein</fullName>
    </recommendedName>
</protein>
<gene>
    <name evidence="1" type="ORF">GIW47_09420</name>
</gene>
<keyword evidence="2" id="KW-1185">Reference proteome</keyword>
<accession>A0ABS9FKX8</accession>
<evidence type="ECO:0008006" key="3">
    <source>
        <dbReference type="Google" id="ProtNLM"/>
    </source>
</evidence>
<sequence length="315" mass="36192">MKVNIVSTLRWLNVNAEPGIYEMMPGVSLINDPKLIKNFLDAPFKYFVGHIEHNHLLRADHLVVCRPEEVSIWKGYDHSETLLLTWLVWLSMIIEDSWLVKDNAIGCELAHCHLNNEGQDFWTSNGLYSTLSKANGDALMDTTFNALEINQWRDVSFELRSHIHDRGFSMFNSPVSKKSTRFDRFLNFVTSSRKTQYPSLKIAQICSALESLFSTSTGELTHRLSERVAHFLGGSAKDMEARYQFMKKAYGIRSQVTHGSHIKQADIDASLSISQGLQDICREIVFVILRDSKKQAVVYGTNEFIEDYFRKELFR</sequence>
<evidence type="ECO:0000313" key="2">
    <source>
        <dbReference type="Proteomes" id="UP000814074"/>
    </source>
</evidence>
<proteinExistence type="predicted"/>
<organism evidence="1 2">
    <name type="scientific">Pseudomonas lactis</name>
    <dbReference type="NCBI Taxonomy" id="1615674"/>
    <lineage>
        <taxon>Bacteria</taxon>
        <taxon>Pseudomonadati</taxon>
        <taxon>Pseudomonadota</taxon>
        <taxon>Gammaproteobacteria</taxon>
        <taxon>Pseudomonadales</taxon>
        <taxon>Pseudomonadaceae</taxon>
        <taxon>Pseudomonas</taxon>
    </lineage>
</organism>
<dbReference type="RefSeq" id="WP_147412298.1">
    <property type="nucleotide sequence ID" value="NZ_JAEHTJ010000007.1"/>
</dbReference>
<dbReference type="EMBL" id="WKDU01000008">
    <property type="protein sequence ID" value="MCF5152838.1"/>
    <property type="molecule type" value="Genomic_DNA"/>
</dbReference>
<dbReference type="Proteomes" id="UP000814074">
    <property type="component" value="Unassembled WGS sequence"/>
</dbReference>
<comment type="caution">
    <text evidence="1">The sequence shown here is derived from an EMBL/GenBank/DDBJ whole genome shotgun (WGS) entry which is preliminary data.</text>
</comment>